<dbReference type="CDD" id="cd00093">
    <property type="entry name" value="HTH_XRE"/>
    <property type="match status" value="1"/>
</dbReference>
<comment type="caution">
    <text evidence="5">The sequence shown here is derived from an EMBL/GenBank/DDBJ whole genome shotgun (WGS) entry which is preliminary data.</text>
</comment>
<dbReference type="InterPro" id="IPR001387">
    <property type="entry name" value="Cro/C1-type_HTH"/>
</dbReference>
<dbReference type="Proteomes" id="UP000027037">
    <property type="component" value="Unassembled WGS sequence"/>
</dbReference>
<evidence type="ECO:0000256" key="3">
    <source>
        <dbReference type="ARBA" id="ARBA00023163"/>
    </source>
</evidence>
<keyword evidence="1" id="KW-0805">Transcription regulation</keyword>
<evidence type="ECO:0000259" key="4">
    <source>
        <dbReference type="PROSITE" id="PS50943"/>
    </source>
</evidence>
<dbReference type="Pfam" id="PF01381">
    <property type="entry name" value="HTH_3"/>
    <property type="match status" value="1"/>
</dbReference>
<dbReference type="PANTHER" id="PTHR46797">
    <property type="entry name" value="HTH-TYPE TRANSCRIPTIONAL REGULATOR"/>
    <property type="match status" value="1"/>
</dbReference>
<dbReference type="PANTHER" id="PTHR46797:SF23">
    <property type="entry name" value="HTH-TYPE TRANSCRIPTIONAL REGULATOR SUTR"/>
    <property type="match status" value="1"/>
</dbReference>
<keyword evidence="3" id="KW-0804">Transcription</keyword>
<sequence length="72" mass="8034">MGTINVGKRFGKRLKALRAERGWSQEEFADRAGLHRTYVSAVERAVRNPTLPILAKMAKGFGMSLVELMESV</sequence>
<dbReference type="Gene3D" id="1.10.260.40">
    <property type="entry name" value="lambda repressor-like DNA-binding domains"/>
    <property type="match status" value="1"/>
</dbReference>
<protein>
    <recommendedName>
        <fullName evidence="4">HTH cro/C1-type domain-containing protein</fullName>
    </recommendedName>
</protein>
<dbReference type="GO" id="GO:0003677">
    <property type="term" value="F:DNA binding"/>
    <property type="evidence" value="ECO:0007669"/>
    <property type="project" value="UniProtKB-KW"/>
</dbReference>
<dbReference type="RefSeq" id="WP_241765215.1">
    <property type="nucleotide sequence ID" value="NZ_AWFF01000060.1"/>
</dbReference>
<dbReference type="InterPro" id="IPR050807">
    <property type="entry name" value="TransReg_Diox_bact_type"/>
</dbReference>
<dbReference type="PATRIC" id="fig|1280946.3.peg.2828"/>
<evidence type="ECO:0000313" key="6">
    <source>
        <dbReference type="Proteomes" id="UP000027037"/>
    </source>
</evidence>
<keyword evidence="6" id="KW-1185">Reference proteome</keyword>
<evidence type="ECO:0000256" key="1">
    <source>
        <dbReference type="ARBA" id="ARBA00023015"/>
    </source>
</evidence>
<evidence type="ECO:0000256" key="2">
    <source>
        <dbReference type="ARBA" id="ARBA00023125"/>
    </source>
</evidence>
<dbReference type="eggNOG" id="COG1813">
    <property type="taxonomic scope" value="Bacteria"/>
</dbReference>
<feature type="domain" description="HTH cro/C1-type" evidence="4">
    <location>
        <begin position="14"/>
        <end position="68"/>
    </location>
</feature>
<dbReference type="SMART" id="SM00530">
    <property type="entry name" value="HTH_XRE"/>
    <property type="match status" value="1"/>
</dbReference>
<organism evidence="5 6">
    <name type="scientific">Hyphomonas beringensis</name>
    <dbReference type="NCBI Taxonomy" id="1280946"/>
    <lineage>
        <taxon>Bacteria</taxon>
        <taxon>Pseudomonadati</taxon>
        <taxon>Pseudomonadota</taxon>
        <taxon>Alphaproteobacteria</taxon>
        <taxon>Hyphomonadales</taxon>
        <taxon>Hyphomonadaceae</taxon>
        <taxon>Hyphomonas</taxon>
    </lineage>
</organism>
<dbReference type="GO" id="GO:0005829">
    <property type="term" value="C:cytosol"/>
    <property type="evidence" value="ECO:0007669"/>
    <property type="project" value="TreeGrafter"/>
</dbReference>
<reference evidence="5 6" key="1">
    <citation type="journal article" date="2014" name="Antonie Van Leeuwenhoek">
        <title>Hyphomonas beringensis sp. nov. and Hyphomonas chukchiensis sp. nov., isolated from surface seawater of the Bering Sea and Chukchi Sea.</title>
        <authorList>
            <person name="Li C."/>
            <person name="Lai Q."/>
            <person name="Li G."/>
            <person name="Dong C."/>
            <person name="Wang J."/>
            <person name="Liao Y."/>
            <person name="Shao Z."/>
        </authorList>
    </citation>
    <scope>NUCLEOTIDE SEQUENCE [LARGE SCALE GENOMIC DNA]</scope>
    <source>
        <strain evidence="5 6">25B14_1</strain>
    </source>
</reference>
<accession>A0A062U9B5</accession>
<gene>
    <name evidence="5" type="ORF">HY29_17735</name>
</gene>
<dbReference type="PROSITE" id="PS50943">
    <property type="entry name" value="HTH_CROC1"/>
    <property type="match status" value="1"/>
</dbReference>
<dbReference type="InterPro" id="IPR010982">
    <property type="entry name" value="Lambda_DNA-bd_dom_sf"/>
</dbReference>
<dbReference type="SUPFAM" id="SSF47413">
    <property type="entry name" value="lambda repressor-like DNA-binding domains"/>
    <property type="match status" value="1"/>
</dbReference>
<proteinExistence type="predicted"/>
<keyword evidence="2" id="KW-0238">DNA-binding</keyword>
<evidence type="ECO:0000313" key="5">
    <source>
        <dbReference type="EMBL" id="KCZ53164.1"/>
    </source>
</evidence>
<name>A0A062U9B5_9PROT</name>
<dbReference type="AlphaFoldDB" id="A0A062U9B5"/>
<dbReference type="GO" id="GO:0003700">
    <property type="term" value="F:DNA-binding transcription factor activity"/>
    <property type="evidence" value="ECO:0007669"/>
    <property type="project" value="TreeGrafter"/>
</dbReference>
<dbReference type="EMBL" id="AWFF01000060">
    <property type="protein sequence ID" value="KCZ53164.1"/>
    <property type="molecule type" value="Genomic_DNA"/>
</dbReference>